<dbReference type="InterPro" id="IPR013783">
    <property type="entry name" value="Ig-like_fold"/>
</dbReference>
<dbReference type="Pfam" id="PF17791">
    <property type="entry name" value="MG3"/>
    <property type="match status" value="1"/>
</dbReference>
<evidence type="ECO:0000313" key="18">
    <source>
        <dbReference type="EMBL" id="JAG09304.1"/>
    </source>
</evidence>
<keyword evidence="15" id="KW-1133">Transmembrane helix</keyword>
<dbReference type="InterPro" id="IPR011625">
    <property type="entry name" value="A2M_N_BRD"/>
</dbReference>
<dbReference type="PROSITE" id="PS00477">
    <property type="entry name" value="ALPHA_2_MACROGLOBULIN"/>
    <property type="match status" value="1"/>
</dbReference>
<keyword evidence="9" id="KW-1015">Disulfide bond</keyword>
<dbReference type="Pfam" id="PF17789">
    <property type="entry name" value="MG4"/>
    <property type="match status" value="1"/>
</dbReference>
<feature type="domain" description="Alpha-2-macroglobulin" evidence="17">
    <location>
        <begin position="788"/>
        <end position="879"/>
    </location>
</feature>
<evidence type="ECO:0000256" key="11">
    <source>
        <dbReference type="ARBA" id="ARBA00057615"/>
    </source>
</evidence>
<dbReference type="Gene3D" id="2.60.40.2950">
    <property type="match status" value="1"/>
</dbReference>
<dbReference type="GO" id="GO:0004867">
    <property type="term" value="F:serine-type endopeptidase inhibitor activity"/>
    <property type="evidence" value="ECO:0007669"/>
    <property type="project" value="UniProtKB-KW"/>
</dbReference>
<dbReference type="SMART" id="SM01360">
    <property type="entry name" value="A2M"/>
    <property type="match status" value="1"/>
</dbReference>
<keyword evidence="4" id="KW-0646">Protease inhibitor</keyword>
<reference evidence="18" key="1">
    <citation type="journal article" date="2014" name="PLoS ONE">
        <title>Transcriptome-Based Identification of ABC Transporters in the Western Tarnished Plant Bug Lygus hesperus.</title>
        <authorList>
            <person name="Hull J.J."/>
            <person name="Chaney K."/>
            <person name="Geib S.M."/>
            <person name="Fabrick J.A."/>
            <person name="Brent C.S."/>
            <person name="Walsh D."/>
            <person name="Lavine L.C."/>
        </authorList>
    </citation>
    <scope>NUCLEOTIDE SEQUENCE</scope>
</reference>
<dbReference type="Pfam" id="PF07678">
    <property type="entry name" value="TED_complement"/>
    <property type="match status" value="1"/>
</dbReference>
<evidence type="ECO:0000256" key="10">
    <source>
        <dbReference type="ARBA" id="ARBA00023180"/>
    </source>
</evidence>
<evidence type="ECO:0000259" key="16">
    <source>
        <dbReference type="SMART" id="SM01359"/>
    </source>
</evidence>
<dbReference type="SUPFAM" id="SSF48239">
    <property type="entry name" value="Terpenoid cyclases/Protein prenyltransferases"/>
    <property type="match status" value="1"/>
</dbReference>
<evidence type="ECO:0000256" key="4">
    <source>
        <dbReference type="ARBA" id="ARBA00022690"/>
    </source>
</evidence>
<dbReference type="InterPro" id="IPR019742">
    <property type="entry name" value="MacrogloblnA2_CS"/>
</dbReference>
<keyword evidence="15" id="KW-0812">Transmembrane</keyword>
<dbReference type="InterPro" id="IPR008930">
    <property type="entry name" value="Terpenoid_cyclase/PrenylTrfase"/>
</dbReference>
<evidence type="ECO:0000256" key="8">
    <source>
        <dbReference type="ARBA" id="ARBA00022966"/>
    </source>
</evidence>
<dbReference type="Gene3D" id="2.60.40.1930">
    <property type="match status" value="2"/>
</dbReference>
<dbReference type="Pfam" id="PF00207">
    <property type="entry name" value="A2M"/>
    <property type="match status" value="1"/>
</dbReference>
<proteinExistence type="inferred from homology"/>
<evidence type="ECO:0000256" key="9">
    <source>
        <dbReference type="ARBA" id="ARBA00023157"/>
    </source>
</evidence>
<name>A0A0A9WNF6_LYGHE</name>
<dbReference type="FunFam" id="2.60.40.1930:FF:000001">
    <property type="entry name" value="CD109 isoform 3"/>
    <property type="match status" value="1"/>
</dbReference>
<evidence type="ECO:0000256" key="7">
    <source>
        <dbReference type="ARBA" id="ARBA00022900"/>
    </source>
</evidence>
<dbReference type="FunFam" id="2.60.40.10:FF:000155">
    <property type="entry name" value="complement C3 isoform X1"/>
    <property type="match status" value="1"/>
</dbReference>
<keyword evidence="10" id="KW-0325">Glycoprotein</keyword>
<dbReference type="SMART" id="SM01419">
    <property type="entry name" value="Thiol-ester_cl"/>
    <property type="match status" value="1"/>
</dbReference>
<comment type="subunit">
    <text evidence="12">Heterodimer of a TEP1-N chain and an TEP1-C chain non-covalently linked. Forms a complex composed of TEP1-N and TEP1-C heterodimer, LRIM1 and APL1C; the interaction stabilizes TEP1-N and TEP1-C heterodimer, prevents its binding to tissues while circulating in the hemolymph and protects the thioester bond from hydrolysis. Mature TEP1 and to a lesser extent full-length TEP1 interact with SPCLIP1; the interaction is induced by microbial infection.</text>
</comment>
<protein>
    <recommendedName>
        <fullName evidence="13">TEP1-F</fullName>
    </recommendedName>
</protein>
<comment type="function">
    <text evidence="11">Binds covalently through a thioester bond to the pathogen surface resulting in pathogen clearance.</text>
</comment>
<dbReference type="InterPro" id="IPR001599">
    <property type="entry name" value="Macroglobln_a2"/>
</dbReference>
<dbReference type="InterPro" id="IPR041555">
    <property type="entry name" value="MG3"/>
</dbReference>
<evidence type="ECO:0000256" key="6">
    <source>
        <dbReference type="ARBA" id="ARBA00022859"/>
    </source>
</evidence>
<dbReference type="InterPro" id="IPR002890">
    <property type="entry name" value="MG2"/>
</dbReference>
<sequence length="1247" mass="139146">MYRSLDSCDDSVPPEDKLLDIITKIWNILKIKLKMKIVRRVLTVFLVVIVTTVSRGGGPGAGAESPPMYYTVVAPDVVRPNSDYDVAITMVGTSQPVTVTLDVGGNRDSGGFYSENTFVSVEPYITRIAKLNIKDIGPGSYNLTVRGDSTFTFLNSTALKFMQKSRSVLIQSDKAIYKPGHKVHFRVLVLTSHLKPSDLSSIDIYMKDGDGNRVKEWNRVEPVRGVYSDELELSTQPVLGDWEIVVKASGQEFTKQFTVAEYVLPKFEVTVEVPPHVTFKDSKFPVTVRAKYTYGRPVKGEATISMYPRFVSDVLQPVYDPPVHKVIKIDGKGTTEFDAVADLSLNEDYERQILFDVVVKEDLTGREQNSTSSLWVHRHKYKLELDKTSEFFKPGLKYTAFLRLVHHDGIPVTDKTNKIKVRYGYSYDENEYVEEQYPVSDNGVIELNFYPPVNATTLGIEGEYLDVKEWFSTVSPAVSPSNSFIQAILRTRDPMVNEDVEIEVNSTSELTHLTYQVLGRGDVILANSVQVPRGERTARFRFLATSLMAPTAHLVVQYISPEGEVIADGLDIELAGALQNYVKIDAYPNDVEPGASVGITVESKPNSYVGLMGIDQSVILLKKGNDITEENVLDELRTYDSTPGKLKIRGSGVDVERRRRRSLRRANYALRRSRRSLFWWPGSFTAKETFNKAGAVILTNALVHEHTPWRTRGGSRMMIPTKADTYQVGRPIPKPGTPGYKPDIGPRVPYSRGRRPGLAGPFAFSRLPSQVIHRPRVHFSDSNIPTTTWLFSNFTIGYQGKHTVSKAVPDTITSWVITGFSLDSVYGLGLSESPTKVKVFRPFFVSLDLPYSVMRGESLSIPVVVFNYMSKPVQAEVTLENSGQFEFADFSNDVNDQPKLELFRKKRITIPSNSGATTSFMITPKELGYIDIKVQAKSPLAGDAVVRKLLVKPEGETQYRNKAIFVDLRSKDSFSTNITLDIPVNFVSDSEYVEVSAVGNLLGASLQNLDKLIQIPFGCGEQNMLNFVPNIVILDYLTNSKQLSKAIETKTKRFLNLGFQQELTYKHKNNSYSAFGTADPSGSTWLTAFVAKSFKQARHYIDIDDSAIIGPLEWLADNQASNGSFPEVGAVSHKEMQGGASQGLALTAYVITAFIETQTVTNRFRNTINKGMDYIHRQIRSGDVDTYSVAVASYALHSANHPSKDAAFELLESRAKTKDDMKWWSRENGSDDSKNPNALLPNSIDVR</sequence>
<feature type="domain" description="Alpha-2-macroglobulin bait region" evidence="16">
    <location>
        <begin position="485"/>
        <end position="621"/>
    </location>
</feature>
<dbReference type="InterPro" id="IPR050473">
    <property type="entry name" value="A2M/Complement_sys"/>
</dbReference>
<dbReference type="GO" id="GO:0005615">
    <property type="term" value="C:extracellular space"/>
    <property type="evidence" value="ECO:0007669"/>
    <property type="project" value="InterPro"/>
</dbReference>
<dbReference type="AlphaFoldDB" id="A0A0A9WNF6"/>
<reference evidence="18" key="2">
    <citation type="submission" date="2014-07" db="EMBL/GenBank/DDBJ databases">
        <authorList>
            <person name="Hull J."/>
        </authorList>
    </citation>
    <scope>NUCLEOTIDE SEQUENCE</scope>
</reference>
<dbReference type="PANTHER" id="PTHR11412:SF136">
    <property type="entry name" value="CD109 ANTIGEN"/>
    <property type="match status" value="1"/>
</dbReference>
<feature type="region of interest" description="Disordered" evidence="14">
    <location>
        <begin position="1224"/>
        <end position="1247"/>
    </location>
</feature>
<evidence type="ECO:0000256" key="3">
    <source>
        <dbReference type="ARBA" id="ARBA00022525"/>
    </source>
</evidence>
<dbReference type="Gene3D" id="2.60.40.10">
    <property type="entry name" value="Immunoglobulins"/>
    <property type="match status" value="2"/>
</dbReference>
<dbReference type="Gene3D" id="6.20.50.160">
    <property type="match status" value="1"/>
</dbReference>
<evidence type="ECO:0000256" key="14">
    <source>
        <dbReference type="SAM" id="MobiDB-lite"/>
    </source>
</evidence>
<evidence type="ECO:0000256" key="5">
    <source>
        <dbReference type="ARBA" id="ARBA00022729"/>
    </source>
</evidence>
<dbReference type="PANTHER" id="PTHR11412">
    <property type="entry name" value="MACROGLOBULIN / COMPLEMENT"/>
    <property type="match status" value="1"/>
</dbReference>
<dbReference type="EMBL" id="GBHO01034300">
    <property type="protein sequence ID" value="JAG09304.1"/>
    <property type="molecule type" value="Transcribed_RNA"/>
</dbReference>
<accession>A0A0A9WNF6</accession>
<comment type="subcellular location">
    <subcellularLocation>
        <location evidence="1">Secreted</location>
    </subcellularLocation>
</comment>
<keyword evidence="15" id="KW-0472">Membrane</keyword>
<keyword evidence="7" id="KW-0722">Serine protease inhibitor</keyword>
<feature type="compositionally biased region" description="Basic and acidic residues" evidence="14">
    <location>
        <begin position="1224"/>
        <end position="1234"/>
    </location>
</feature>
<keyword evidence="3" id="KW-0964">Secreted</keyword>
<evidence type="ECO:0000256" key="2">
    <source>
        <dbReference type="ARBA" id="ARBA00010952"/>
    </source>
</evidence>
<evidence type="ECO:0000256" key="13">
    <source>
        <dbReference type="ARBA" id="ARBA00078071"/>
    </source>
</evidence>
<dbReference type="InterPro" id="IPR047565">
    <property type="entry name" value="Alpha-macroglob_thiol-ester_cl"/>
</dbReference>
<dbReference type="Pfam" id="PF01835">
    <property type="entry name" value="MG2"/>
    <property type="match status" value="1"/>
</dbReference>
<dbReference type="GO" id="GO:0002376">
    <property type="term" value="P:immune system process"/>
    <property type="evidence" value="ECO:0007669"/>
    <property type="project" value="UniProtKB-KW"/>
</dbReference>
<evidence type="ECO:0000259" key="17">
    <source>
        <dbReference type="SMART" id="SM01360"/>
    </source>
</evidence>
<keyword evidence="5" id="KW-0732">Signal</keyword>
<feature type="transmembrane region" description="Helical" evidence="15">
    <location>
        <begin position="37"/>
        <end position="58"/>
    </location>
</feature>
<gene>
    <name evidence="18" type="primary">A2ML1_0</name>
    <name evidence="18" type="ORF">CM83_93505</name>
</gene>
<keyword evidence="8" id="KW-0882">Thioester bond</keyword>
<dbReference type="InterPro" id="IPR014756">
    <property type="entry name" value="Ig_E-set"/>
</dbReference>
<evidence type="ECO:0000256" key="12">
    <source>
        <dbReference type="ARBA" id="ARBA00063781"/>
    </source>
</evidence>
<dbReference type="Gene3D" id="1.50.10.20">
    <property type="match status" value="1"/>
</dbReference>
<dbReference type="InterPro" id="IPR011626">
    <property type="entry name" value="Alpha-macroglobulin_TED"/>
</dbReference>
<feature type="region of interest" description="Disordered" evidence="14">
    <location>
        <begin position="728"/>
        <end position="747"/>
    </location>
</feature>
<comment type="similarity">
    <text evidence="2">Belongs to the protease inhibitor I39 (alpha-2-macroglobulin) family.</text>
</comment>
<dbReference type="Gene3D" id="2.60.40.1940">
    <property type="match status" value="1"/>
</dbReference>
<keyword evidence="6" id="KW-0391">Immunity</keyword>
<dbReference type="SMART" id="SM01359">
    <property type="entry name" value="A2M_N_2"/>
    <property type="match status" value="1"/>
</dbReference>
<dbReference type="Pfam" id="PF07703">
    <property type="entry name" value="A2M_BRD"/>
    <property type="match status" value="1"/>
</dbReference>
<evidence type="ECO:0000256" key="1">
    <source>
        <dbReference type="ARBA" id="ARBA00004613"/>
    </source>
</evidence>
<organism evidence="18">
    <name type="scientific">Lygus hesperus</name>
    <name type="common">Western plant bug</name>
    <dbReference type="NCBI Taxonomy" id="30085"/>
    <lineage>
        <taxon>Eukaryota</taxon>
        <taxon>Metazoa</taxon>
        <taxon>Ecdysozoa</taxon>
        <taxon>Arthropoda</taxon>
        <taxon>Hexapoda</taxon>
        <taxon>Insecta</taxon>
        <taxon>Pterygota</taxon>
        <taxon>Neoptera</taxon>
        <taxon>Paraneoptera</taxon>
        <taxon>Hemiptera</taxon>
        <taxon>Heteroptera</taxon>
        <taxon>Panheteroptera</taxon>
        <taxon>Cimicomorpha</taxon>
        <taxon>Miridae</taxon>
        <taxon>Mirini</taxon>
        <taxon>Lygus</taxon>
    </lineage>
</organism>
<dbReference type="Gene3D" id="2.20.130.20">
    <property type="match status" value="1"/>
</dbReference>
<dbReference type="SUPFAM" id="SSF81296">
    <property type="entry name" value="E set domains"/>
    <property type="match status" value="1"/>
</dbReference>
<dbReference type="InterPro" id="IPR040839">
    <property type="entry name" value="MG4"/>
</dbReference>
<evidence type="ECO:0000256" key="15">
    <source>
        <dbReference type="SAM" id="Phobius"/>
    </source>
</evidence>